<reference evidence="2" key="1">
    <citation type="submission" date="2023-03" db="EMBL/GenBank/DDBJ databases">
        <title>Massive genome expansion in bonnet fungi (Mycena s.s.) driven by repeated elements and novel gene families across ecological guilds.</title>
        <authorList>
            <consortium name="Lawrence Berkeley National Laboratory"/>
            <person name="Harder C.B."/>
            <person name="Miyauchi S."/>
            <person name="Viragh M."/>
            <person name="Kuo A."/>
            <person name="Thoen E."/>
            <person name="Andreopoulos B."/>
            <person name="Lu D."/>
            <person name="Skrede I."/>
            <person name="Drula E."/>
            <person name="Henrissat B."/>
            <person name="Morin E."/>
            <person name="Kohler A."/>
            <person name="Barry K."/>
            <person name="LaButti K."/>
            <person name="Morin E."/>
            <person name="Salamov A."/>
            <person name="Lipzen A."/>
            <person name="Mereny Z."/>
            <person name="Hegedus B."/>
            <person name="Baldrian P."/>
            <person name="Stursova M."/>
            <person name="Weitz H."/>
            <person name="Taylor A."/>
            <person name="Grigoriev I.V."/>
            <person name="Nagy L.G."/>
            <person name="Martin F."/>
            <person name="Kauserud H."/>
        </authorList>
    </citation>
    <scope>NUCLEOTIDE SEQUENCE</scope>
    <source>
        <strain evidence="2">CBHHK182m</strain>
    </source>
</reference>
<proteinExistence type="predicted"/>
<feature type="chain" id="PRO_5042192989" evidence="1">
    <location>
        <begin position="22"/>
        <end position="165"/>
    </location>
</feature>
<comment type="caution">
    <text evidence="2">The sequence shown here is derived from an EMBL/GenBank/DDBJ whole genome shotgun (WGS) entry which is preliminary data.</text>
</comment>
<keyword evidence="1" id="KW-0732">Signal</keyword>
<dbReference type="AlphaFoldDB" id="A0AAD7M9K3"/>
<evidence type="ECO:0000313" key="2">
    <source>
        <dbReference type="EMBL" id="KAJ7707014.1"/>
    </source>
</evidence>
<sequence length="165" mass="18312">MLFYLTEVAVLVACGALETRAYDNEHHEYWQGSARAPKRAVLPELKLQIDAAIALTARVPHYFWTGQLPPFGGWADSVEPRARDAAMRAGAVTLDSTLDGINMPVWGEQDQDSQDAWIYASAAYANASVGIATVFRGEQVRPTNIFDTIVRIRRLGHQPSGHRYL</sequence>
<evidence type="ECO:0000256" key="1">
    <source>
        <dbReference type="SAM" id="SignalP"/>
    </source>
</evidence>
<protein>
    <submittedName>
        <fullName evidence="2">Uncharacterized protein</fullName>
    </submittedName>
</protein>
<keyword evidence="3" id="KW-1185">Reference proteome</keyword>
<accession>A0AAD7M9K3</accession>
<feature type="signal peptide" evidence="1">
    <location>
        <begin position="1"/>
        <end position="21"/>
    </location>
</feature>
<gene>
    <name evidence="2" type="ORF">B0H16DRAFT_681656</name>
</gene>
<organism evidence="2 3">
    <name type="scientific">Mycena metata</name>
    <dbReference type="NCBI Taxonomy" id="1033252"/>
    <lineage>
        <taxon>Eukaryota</taxon>
        <taxon>Fungi</taxon>
        <taxon>Dikarya</taxon>
        <taxon>Basidiomycota</taxon>
        <taxon>Agaricomycotina</taxon>
        <taxon>Agaricomycetes</taxon>
        <taxon>Agaricomycetidae</taxon>
        <taxon>Agaricales</taxon>
        <taxon>Marasmiineae</taxon>
        <taxon>Mycenaceae</taxon>
        <taxon>Mycena</taxon>
    </lineage>
</organism>
<dbReference type="Proteomes" id="UP001215598">
    <property type="component" value="Unassembled WGS sequence"/>
</dbReference>
<name>A0AAD7M9K3_9AGAR</name>
<evidence type="ECO:0000313" key="3">
    <source>
        <dbReference type="Proteomes" id="UP001215598"/>
    </source>
</evidence>
<dbReference type="EMBL" id="JARKIB010000451">
    <property type="protein sequence ID" value="KAJ7707014.1"/>
    <property type="molecule type" value="Genomic_DNA"/>
</dbReference>